<dbReference type="Pfam" id="PF16715">
    <property type="entry name" value="CDPS"/>
    <property type="match status" value="1"/>
</dbReference>
<evidence type="ECO:0000313" key="4">
    <source>
        <dbReference type="EMBL" id="GEM77720.1"/>
    </source>
</evidence>
<reference evidence="4 5" key="1">
    <citation type="submission" date="2019-07" db="EMBL/GenBank/DDBJ databases">
        <title>Whole genome shotgun sequence of Vibrio sagamiensis NBRC 104589.</title>
        <authorList>
            <person name="Hosoyama A."/>
            <person name="Uohara A."/>
            <person name="Ohji S."/>
            <person name="Ichikawa N."/>
        </authorList>
    </citation>
    <scope>NUCLEOTIDE SEQUENCE [LARGE SCALE GENOMIC DNA]</scope>
    <source>
        <strain evidence="4 5">NBRC 104589</strain>
    </source>
</reference>
<evidence type="ECO:0000256" key="3">
    <source>
        <dbReference type="ARBA" id="ARBA00030771"/>
    </source>
</evidence>
<accession>A0A511QK65</accession>
<name>A0A511QK65_9VIBR</name>
<keyword evidence="2" id="KW-0808">Transferase</keyword>
<dbReference type="InterPro" id="IPR030903">
    <property type="entry name" value="CDPS"/>
</dbReference>
<dbReference type="NCBIfam" id="TIGR04539">
    <property type="entry name" value="tRNA_cyclodipep"/>
    <property type="match status" value="1"/>
</dbReference>
<dbReference type="RefSeq" id="WP_039983964.1">
    <property type="nucleotide sequence ID" value="NZ_BAOJ01000431.1"/>
</dbReference>
<dbReference type="EMBL" id="BJXJ01000106">
    <property type="protein sequence ID" value="GEM77720.1"/>
    <property type="molecule type" value="Genomic_DNA"/>
</dbReference>
<dbReference type="AlphaFoldDB" id="A0A511QK65"/>
<evidence type="ECO:0000256" key="2">
    <source>
        <dbReference type="ARBA" id="ARBA00022679"/>
    </source>
</evidence>
<dbReference type="GO" id="GO:0016755">
    <property type="term" value="F:aminoacyltransferase activity"/>
    <property type="evidence" value="ECO:0007669"/>
    <property type="project" value="InterPro"/>
</dbReference>
<evidence type="ECO:0000313" key="5">
    <source>
        <dbReference type="Proteomes" id="UP000321922"/>
    </source>
</evidence>
<organism evidence="4 5">
    <name type="scientific">Vibrio sagamiensis NBRC 104589</name>
    <dbReference type="NCBI Taxonomy" id="1219064"/>
    <lineage>
        <taxon>Bacteria</taxon>
        <taxon>Pseudomonadati</taxon>
        <taxon>Pseudomonadota</taxon>
        <taxon>Gammaproteobacteria</taxon>
        <taxon>Vibrionales</taxon>
        <taxon>Vibrionaceae</taxon>
        <taxon>Vibrio</taxon>
    </lineage>
</organism>
<dbReference type="Gene3D" id="3.40.50.11710">
    <property type="entry name" value="Cyclodipeptide synthase"/>
    <property type="match status" value="1"/>
</dbReference>
<protein>
    <recommendedName>
        <fullName evidence="3">Cyclodipeptide synthase</fullName>
    </recommendedName>
</protein>
<dbReference type="InterPro" id="IPR038622">
    <property type="entry name" value="CDPS_sf"/>
</dbReference>
<proteinExistence type="inferred from homology"/>
<comment type="caution">
    <text evidence="4">The sequence shown here is derived from an EMBL/GenBank/DDBJ whole genome shotgun (WGS) entry which is preliminary data.</text>
</comment>
<dbReference type="OrthoDB" id="2895472at2"/>
<gene>
    <name evidence="4" type="ORF">VSA01S_38320</name>
</gene>
<sequence>MEVTKFKLVDNIDSVFYKHGISQLSQRAALLGLSPGNSFFTEENITNVLLTLCEQTRHIYILIPDKPHVYNFLGLGYTLKEAKKRADRECRLINNRMNSAIDKVKQSQFSNFTVITWQNHIEENEKYTQTYKLLLDEYSNNVSFMDMINNNSYQCLINKAKSRGIKEECVDIEEGVKYYLQELALFNSMDNIFGGWTSFAYRSEFRVGLDFLSSKCPDFRDNFGLIMYEECA</sequence>
<dbReference type="Proteomes" id="UP000321922">
    <property type="component" value="Unassembled WGS sequence"/>
</dbReference>
<evidence type="ECO:0000256" key="1">
    <source>
        <dbReference type="ARBA" id="ARBA00006034"/>
    </source>
</evidence>
<keyword evidence="5" id="KW-1185">Reference proteome</keyword>
<comment type="similarity">
    <text evidence="1">Belongs to the CDPS family.</text>
</comment>